<comment type="caution">
    <text evidence="1">The sequence shown here is derived from an EMBL/GenBank/DDBJ whole genome shotgun (WGS) entry which is preliminary data.</text>
</comment>
<organism evidence="1 2">
    <name type="scientific">Lecanicillium saksenae</name>
    <dbReference type="NCBI Taxonomy" id="468837"/>
    <lineage>
        <taxon>Eukaryota</taxon>
        <taxon>Fungi</taxon>
        <taxon>Dikarya</taxon>
        <taxon>Ascomycota</taxon>
        <taxon>Pezizomycotina</taxon>
        <taxon>Sordariomycetes</taxon>
        <taxon>Hypocreomycetidae</taxon>
        <taxon>Hypocreales</taxon>
        <taxon>Cordycipitaceae</taxon>
        <taxon>Lecanicillium</taxon>
    </lineage>
</organism>
<dbReference type="EMBL" id="JANAKD010001156">
    <property type="protein sequence ID" value="KAJ3482689.1"/>
    <property type="molecule type" value="Genomic_DNA"/>
</dbReference>
<evidence type="ECO:0000313" key="2">
    <source>
        <dbReference type="Proteomes" id="UP001148737"/>
    </source>
</evidence>
<sequence length="422" mass="47014">MTNQPSDTEERRDATEEEIKAFPHVADSISFNVWVALLASAAERFSFYAVTTPWQNYIQNGRDSIAWTLQSSGRVRTGYDFAGVGNRGSKSYCFDFYWRSIYHDESPIRRYPLLVKLAPKANVLPQAARVLKSTTKDGFRLDSAKPAYQREKYEKQVTWDETFVMEIKRGLRACRVMACFVSFHLCMNQIFNNLVSQAGQMRLGGVPNDTIQGLNSIACILLGPVLQQGLYPLVRKMGCDFGPITRITWAFIMMSTSMAFAAGLQKLIYSRGPCYDAPLKCLDSQNGSIPNDISVWAQTPVYLLLSVAEILGFTTLSEYSYSEAPESMRTLVQALGQLSSGIGSALGIAFSPLSKDPQILYLYIGLASTMITVALVFWYTFRSHDRAISTQSSLVEEGPALSKKKKKTAVFLGAGFKLVVRK</sequence>
<name>A0ACC1QLP2_9HYPO</name>
<protein>
    <submittedName>
        <fullName evidence="1">Uncharacterized protein</fullName>
    </submittedName>
</protein>
<proteinExistence type="predicted"/>
<gene>
    <name evidence="1" type="ORF">NLG97_g7503</name>
</gene>
<dbReference type="Proteomes" id="UP001148737">
    <property type="component" value="Unassembled WGS sequence"/>
</dbReference>
<reference evidence="1" key="1">
    <citation type="submission" date="2022-07" db="EMBL/GenBank/DDBJ databases">
        <title>Genome Sequence of Lecanicillium saksenae.</title>
        <authorList>
            <person name="Buettner E."/>
        </authorList>
    </citation>
    <scope>NUCLEOTIDE SEQUENCE</scope>
    <source>
        <strain evidence="1">VT-O1</strain>
    </source>
</reference>
<evidence type="ECO:0000313" key="1">
    <source>
        <dbReference type="EMBL" id="KAJ3482689.1"/>
    </source>
</evidence>
<keyword evidence="2" id="KW-1185">Reference proteome</keyword>
<accession>A0ACC1QLP2</accession>